<keyword evidence="4 9" id="KW-0812">Transmembrane</keyword>
<evidence type="ECO:0000256" key="6">
    <source>
        <dbReference type="ARBA" id="ARBA00023065"/>
    </source>
</evidence>
<keyword evidence="6" id="KW-0406">Ion transport</keyword>
<organism evidence="10 11">
    <name type="scientific">Reichenbachiella ulvae</name>
    <dbReference type="NCBI Taxonomy" id="2980104"/>
    <lineage>
        <taxon>Bacteria</taxon>
        <taxon>Pseudomonadati</taxon>
        <taxon>Bacteroidota</taxon>
        <taxon>Cytophagia</taxon>
        <taxon>Cytophagales</taxon>
        <taxon>Reichenbachiellaceae</taxon>
        <taxon>Reichenbachiella</taxon>
    </lineage>
</organism>
<keyword evidence="5 9" id="KW-1133">Transmembrane helix</keyword>
<evidence type="ECO:0000256" key="9">
    <source>
        <dbReference type="SAM" id="Phobius"/>
    </source>
</evidence>
<keyword evidence="7 9" id="KW-0472">Membrane</keyword>
<dbReference type="EMBL" id="JAOYOD010000001">
    <property type="protein sequence ID" value="MCV9388899.1"/>
    <property type="molecule type" value="Genomic_DNA"/>
</dbReference>
<dbReference type="Proteomes" id="UP001300692">
    <property type="component" value="Unassembled WGS sequence"/>
</dbReference>
<dbReference type="InterPro" id="IPR044669">
    <property type="entry name" value="YneE/VCCN1/2-like"/>
</dbReference>
<evidence type="ECO:0000256" key="8">
    <source>
        <dbReference type="ARBA" id="ARBA00034708"/>
    </source>
</evidence>
<accession>A0ABT3CZA9</accession>
<evidence type="ECO:0000256" key="3">
    <source>
        <dbReference type="ARBA" id="ARBA00022475"/>
    </source>
</evidence>
<evidence type="ECO:0000313" key="11">
    <source>
        <dbReference type="Proteomes" id="UP001300692"/>
    </source>
</evidence>
<sequence>MIAYNPKRWLVFNFYSRFVFRRLLPMLIGMAAFTVVLEYFVLDFFQLHYPGILSFHSILGIFLGLFLVLRTNTAYDRWWEGRKLWGQLVNDTRNLAIKINNTTDDPETIAFFKEMIPNITLAMKEHLRDSRIIGEMEVSDEKLKQAIIDSNHRPNYINKLLYKKIREMKNAGVLTDFEYFMMDKELKGFTDIIGACERIHTTPIPYSYSMFIKKFIFFYIFTLPFGLVWQFGYWTTLIVLPVYYFLLSLELISEEIEDPFGKDINDLPLDNLTTKIKASVHEIFDS</sequence>
<evidence type="ECO:0000313" key="10">
    <source>
        <dbReference type="EMBL" id="MCV9388899.1"/>
    </source>
</evidence>
<evidence type="ECO:0000256" key="2">
    <source>
        <dbReference type="ARBA" id="ARBA00022448"/>
    </source>
</evidence>
<evidence type="ECO:0000256" key="1">
    <source>
        <dbReference type="ARBA" id="ARBA00004651"/>
    </source>
</evidence>
<dbReference type="PANTHER" id="PTHR33281">
    <property type="entry name" value="UPF0187 PROTEIN YNEE"/>
    <property type="match status" value="1"/>
</dbReference>
<comment type="caution">
    <text evidence="10">The sequence shown here is derived from an EMBL/GenBank/DDBJ whole genome shotgun (WGS) entry which is preliminary data.</text>
</comment>
<evidence type="ECO:0000256" key="5">
    <source>
        <dbReference type="ARBA" id="ARBA00022989"/>
    </source>
</evidence>
<dbReference type="Pfam" id="PF25539">
    <property type="entry name" value="Bestrophin_2"/>
    <property type="match status" value="1"/>
</dbReference>
<keyword evidence="3" id="KW-1003">Cell membrane</keyword>
<feature type="transmembrane region" description="Helical" evidence="9">
    <location>
        <begin position="23"/>
        <end position="42"/>
    </location>
</feature>
<evidence type="ECO:0000256" key="4">
    <source>
        <dbReference type="ARBA" id="ARBA00022692"/>
    </source>
</evidence>
<dbReference type="PANTHER" id="PTHR33281:SF19">
    <property type="entry name" value="VOLTAGE-DEPENDENT ANION CHANNEL-FORMING PROTEIN YNEE"/>
    <property type="match status" value="1"/>
</dbReference>
<evidence type="ECO:0000256" key="7">
    <source>
        <dbReference type="ARBA" id="ARBA00023136"/>
    </source>
</evidence>
<proteinExistence type="inferred from homology"/>
<comment type="subcellular location">
    <subcellularLocation>
        <location evidence="1">Cell membrane</location>
        <topology evidence="1">Multi-pass membrane protein</topology>
    </subcellularLocation>
</comment>
<feature type="transmembrane region" description="Helical" evidence="9">
    <location>
        <begin position="48"/>
        <end position="69"/>
    </location>
</feature>
<reference evidence="10 11" key="1">
    <citation type="submission" date="2022-10" db="EMBL/GenBank/DDBJ databases">
        <title>Comparative genomics and taxonomic characterization of three novel marine species of genus Reichenbachiella exhibiting antioxidant and polysaccharide degradation activities.</title>
        <authorList>
            <person name="Muhammad N."/>
            <person name="Lee Y.-J."/>
            <person name="Ko J."/>
            <person name="Kim S.-G."/>
        </authorList>
    </citation>
    <scope>NUCLEOTIDE SEQUENCE [LARGE SCALE GENOMIC DNA]</scope>
    <source>
        <strain evidence="10 11">ABR2-5</strain>
    </source>
</reference>
<comment type="similarity">
    <text evidence="8">Belongs to the anion channel-forming bestrophin (TC 1.A.46) family.</text>
</comment>
<name>A0ABT3CZA9_9BACT</name>
<dbReference type="RefSeq" id="WP_264139792.1">
    <property type="nucleotide sequence ID" value="NZ_JAOYOD010000001.1"/>
</dbReference>
<evidence type="ECO:0008006" key="12">
    <source>
        <dbReference type="Google" id="ProtNLM"/>
    </source>
</evidence>
<keyword evidence="2" id="KW-0813">Transport</keyword>
<gene>
    <name evidence="10" type="ORF">N7U62_19635</name>
</gene>
<feature type="transmembrane region" description="Helical" evidence="9">
    <location>
        <begin position="216"/>
        <end position="246"/>
    </location>
</feature>
<protein>
    <recommendedName>
        <fullName evidence="12">Bestrophin, RFP-TM, chloride channel</fullName>
    </recommendedName>
</protein>
<keyword evidence="11" id="KW-1185">Reference proteome</keyword>